<sequence>MWYGSDKVSSGFEYKNNTEVVLTQSRSFNFDSQTKFSLNPEVDFSGYKVPAKVGGSIEKTSKKSWGITNISTRTIEKTAPKGYYSYNVCMNLYKIKIEKYSGKTKKGTIQFFVPRSEAFRAVVYNKKNASYSGVTLY</sequence>
<keyword evidence="2" id="KW-1185">Reference proteome</keyword>
<accession>A0A0K8J6B1</accession>
<reference evidence="2" key="1">
    <citation type="submission" date="2015-09" db="EMBL/GenBank/DDBJ databases">
        <authorList>
            <person name="Wibberg D."/>
        </authorList>
    </citation>
    <scope>NUCLEOTIDE SEQUENCE [LARGE SCALE GENOMIC DNA]</scope>
    <source>
        <strain evidence="2">SD1D</strain>
    </source>
</reference>
<evidence type="ECO:0000313" key="2">
    <source>
        <dbReference type="Proteomes" id="UP000196053"/>
    </source>
</evidence>
<organism evidence="1 2">
    <name type="scientific">Herbinix luporum</name>
    <dbReference type="NCBI Taxonomy" id="1679721"/>
    <lineage>
        <taxon>Bacteria</taxon>
        <taxon>Bacillati</taxon>
        <taxon>Bacillota</taxon>
        <taxon>Clostridia</taxon>
        <taxon>Lachnospirales</taxon>
        <taxon>Lachnospiraceae</taxon>
        <taxon>Herbinix</taxon>
    </lineage>
</organism>
<name>A0A0K8J6B1_9FIRM</name>
<protein>
    <submittedName>
        <fullName evidence="1">Uncharacterized protein</fullName>
    </submittedName>
</protein>
<dbReference type="KEGG" id="hsd:SD1D_1383"/>
<gene>
    <name evidence="1" type="ORF">SD1D_1383</name>
</gene>
<dbReference type="EMBL" id="LN879430">
    <property type="protein sequence ID" value="CUH92929.1"/>
    <property type="molecule type" value="Genomic_DNA"/>
</dbReference>
<dbReference type="OrthoDB" id="9965584at2"/>
<dbReference type="Proteomes" id="UP000196053">
    <property type="component" value="Chromosome I"/>
</dbReference>
<evidence type="ECO:0000313" key="1">
    <source>
        <dbReference type="EMBL" id="CUH92929.1"/>
    </source>
</evidence>
<dbReference type="RefSeq" id="WP_058258257.1">
    <property type="nucleotide sequence ID" value="NZ_LN879430.1"/>
</dbReference>
<dbReference type="AlphaFoldDB" id="A0A0K8J6B1"/>
<proteinExistence type="predicted"/>